<dbReference type="PANTHER" id="PTHR42885:SF1">
    <property type="entry name" value="THREONINE-PHOSPHATE DECARBOXYLASE"/>
    <property type="match status" value="1"/>
</dbReference>
<reference evidence="4" key="2">
    <citation type="submission" date="2021-04" db="EMBL/GenBank/DDBJ databases">
        <authorList>
            <person name="Gilroy R."/>
        </authorList>
    </citation>
    <scope>NUCLEOTIDE SEQUENCE</scope>
    <source>
        <strain evidence="4">ChiBcec2-3848</strain>
    </source>
</reference>
<keyword evidence="2" id="KW-0663">Pyridoxal phosphate</keyword>
<comment type="caution">
    <text evidence="4">The sequence shown here is derived from an EMBL/GenBank/DDBJ whole genome shotgun (WGS) entry which is preliminary data.</text>
</comment>
<organism evidence="4 5">
    <name type="scientific">Candidatus Blautia merdavium</name>
    <dbReference type="NCBI Taxonomy" id="2838494"/>
    <lineage>
        <taxon>Bacteria</taxon>
        <taxon>Bacillati</taxon>
        <taxon>Bacillota</taxon>
        <taxon>Clostridia</taxon>
        <taxon>Lachnospirales</taxon>
        <taxon>Lachnospiraceae</taxon>
        <taxon>Blautia</taxon>
    </lineage>
</organism>
<proteinExistence type="predicted"/>
<dbReference type="GO" id="GO:0008483">
    <property type="term" value="F:transaminase activity"/>
    <property type="evidence" value="ECO:0007669"/>
    <property type="project" value="UniProtKB-KW"/>
</dbReference>
<feature type="domain" description="Aminotransferase class I/classII large" evidence="3">
    <location>
        <begin position="17"/>
        <end position="341"/>
    </location>
</feature>
<reference evidence="4" key="1">
    <citation type="journal article" date="2021" name="PeerJ">
        <title>Extensive microbial diversity within the chicken gut microbiome revealed by metagenomics and culture.</title>
        <authorList>
            <person name="Gilroy R."/>
            <person name="Ravi A."/>
            <person name="Getino M."/>
            <person name="Pursley I."/>
            <person name="Horton D.L."/>
            <person name="Alikhan N.F."/>
            <person name="Baker D."/>
            <person name="Gharbi K."/>
            <person name="Hall N."/>
            <person name="Watson M."/>
            <person name="Adriaenssens E.M."/>
            <person name="Foster-Nyarko E."/>
            <person name="Jarju S."/>
            <person name="Secka A."/>
            <person name="Antonio M."/>
            <person name="Oren A."/>
            <person name="Chaudhuri R.R."/>
            <person name="La Ragione R."/>
            <person name="Hildebrand F."/>
            <person name="Pallen M.J."/>
        </authorList>
    </citation>
    <scope>NUCLEOTIDE SEQUENCE</scope>
    <source>
        <strain evidence="4">ChiBcec2-3848</strain>
    </source>
</reference>
<dbReference type="SUPFAM" id="SSF53383">
    <property type="entry name" value="PLP-dependent transferases"/>
    <property type="match status" value="1"/>
</dbReference>
<dbReference type="GO" id="GO:0030170">
    <property type="term" value="F:pyridoxal phosphate binding"/>
    <property type="evidence" value="ECO:0007669"/>
    <property type="project" value="InterPro"/>
</dbReference>
<evidence type="ECO:0000313" key="5">
    <source>
        <dbReference type="Proteomes" id="UP000823886"/>
    </source>
</evidence>
<dbReference type="Pfam" id="PF00155">
    <property type="entry name" value="Aminotran_1_2"/>
    <property type="match status" value="1"/>
</dbReference>
<dbReference type="Gene3D" id="3.40.640.10">
    <property type="entry name" value="Type I PLP-dependent aspartate aminotransferase-like (Major domain)"/>
    <property type="match status" value="1"/>
</dbReference>
<dbReference type="PANTHER" id="PTHR42885">
    <property type="entry name" value="HISTIDINOL-PHOSPHATE AMINOTRANSFERASE-RELATED"/>
    <property type="match status" value="1"/>
</dbReference>
<keyword evidence="4" id="KW-0032">Aminotransferase</keyword>
<dbReference type="EMBL" id="DWVZ01000097">
    <property type="protein sequence ID" value="HJC63413.1"/>
    <property type="molecule type" value="Genomic_DNA"/>
</dbReference>
<name>A0A9D2PNA0_9FIRM</name>
<evidence type="ECO:0000313" key="4">
    <source>
        <dbReference type="EMBL" id="HJC63413.1"/>
    </source>
</evidence>
<evidence type="ECO:0000256" key="1">
    <source>
        <dbReference type="ARBA" id="ARBA00001933"/>
    </source>
</evidence>
<sequence>MKNIHTHGGDVYRHPKALDFSSNCNPFGTPIGVKRAAAAALERVCHYPDVTCDALRRALEREEQVPREQIICGNGAADLIFGLVLARKPKKALLLAPGFAEYEQALDSVDCEKKYYYLKEEQNFVPEEGVLEAITEDLDMMFFCNPNNPTGTLCRLSYVKKIAEKCRDCGVFLVLDECFNDFIENPQDYTLKPFLRDYPHVFLLKAFTKKYAMAGLRLGYGLCASEETLEAVKQVMQPWNVSVIAQEAGVAALQEKEYAETTIKMLRQEREFLLGHFRKLPLKLYDSRANYIFFRGPEDLGANCLARGIYLRDCSNYEGLSRGYYRAAVRTRQENQQLISVLYAILQKTEE</sequence>
<accession>A0A9D2PNA0</accession>
<dbReference type="CDD" id="cd00609">
    <property type="entry name" value="AAT_like"/>
    <property type="match status" value="1"/>
</dbReference>
<dbReference type="InterPro" id="IPR004839">
    <property type="entry name" value="Aminotransferase_I/II_large"/>
</dbReference>
<dbReference type="InterPro" id="IPR015421">
    <property type="entry name" value="PyrdxlP-dep_Trfase_major"/>
</dbReference>
<protein>
    <submittedName>
        <fullName evidence="4">Aminotransferase class I/II-fold pyridoxal phosphate-dependent enzyme</fullName>
    </submittedName>
</protein>
<gene>
    <name evidence="4" type="ORF">H9753_07330</name>
</gene>
<evidence type="ECO:0000256" key="2">
    <source>
        <dbReference type="ARBA" id="ARBA00022898"/>
    </source>
</evidence>
<comment type="cofactor">
    <cofactor evidence="1">
        <name>pyridoxal 5'-phosphate</name>
        <dbReference type="ChEBI" id="CHEBI:597326"/>
    </cofactor>
</comment>
<dbReference type="Gene3D" id="3.90.1150.10">
    <property type="entry name" value="Aspartate Aminotransferase, domain 1"/>
    <property type="match status" value="1"/>
</dbReference>
<evidence type="ECO:0000259" key="3">
    <source>
        <dbReference type="Pfam" id="PF00155"/>
    </source>
</evidence>
<keyword evidence="4" id="KW-0808">Transferase</keyword>
<dbReference type="InterPro" id="IPR015424">
    <property type="entry name" value="PyrdxlP-dep_Trfase"/>
</dbReference>
<dbReference type="Proteomes" id="UP000823886">
    <property type="component" value="Unassembled WGS sequence"/>
</dbReference>
<dbReference type="InterPro" id="IPR015422">
    <property type="entry name" value="PyrdxlP-dep_Trfase_small"/>
</dbReference>
<dbReference type="AlphaFoldDB" id="A0A9D2PNA0"/>